<name>A0A178BWN5_9EURO</name>
<reference evidence="2 3" key="1">
    <citation type="submission" date="2016-03" db="EMBL/GenBank/DDBJ databases">
        <title>The draft genome sequence of Fonsecaea nubica causative agent of cutaneous subcutaneous infection in human host.</title>
        <authorList>
            <person name="Costa F."/>
            <person name="Sybren D.H."/>
            <person name="Raittz R.T."/>
            <person name="Weiss V.A."/>
            <person name="Leao A.C."/>
            <person name="Gomes R."/>
            <person name="De Souza E.M."/>
            <person name="Pedrosa F.O."/>
            <person name="Steffens M.B."/>
            <person name="Bombassaro A."/>
            <person name="Tadra-Sfeir M.Z."/>
            <person name="Moreno L.F."/>
            <person name="Najafzadeh M.J."/>
            <person name="Felipe M.S."/>
            <person name="Teixeira M."/>
            <person name="Sun J."/>
            <person name="Xi L."/>
            <person name="Castro M.A."/>
            <person name="Vicente V.A."/>
        </authorList>
    </citation>
    <scope>NUCLEOTIDE SEQUENCE [LARGE SCALE GENOMIC DNA]</scope>
    <source>
        <strain evidence="2 3">CBS 269.64</strain>
    </source>
</reference>
<dbReference type="GO" id="GO:0016301">
    <property type="term" value="F:kinase activity"/>
    <property type="evidence" value="ECO:0007669"/>
    <property type="project" value="UniProtKB-KW"/>
</dbReference>
<feature type="region of interest" description="Disordered" evidence="1">
    <location>
        <begin position="1"/>
        <end position="21"/>
    </location>
</feature>
<dbReference type="EMBL" id="LVCJ01000152">
    <property type="protein sequence ID" value="OAL21285.1"/>
    <property type="molecule type" value="Genomic_DNA"/>
</dbReference>
<dbReference type="RefSeq" id="XP_022494376.1">
    <property type="nucleotide sequence ID" value="XM_022649653.1"/>
</dbReference>
<evidence type="ECO:0000313" key="2">
    <source>
        <dbReference type="EMBL" id="OAL21285.1"/>
    </source>
</evidence>
<proteinExistence type="predicted"/>
<evidence type="ECO:0000256" key="1">
    <source>
        <dbReference type="SAM" id="MobiDB-lite"/>
    </source>
</evidence>
<dbReference type="Proteomes" id="UP000185904">
    <property type="component" value="Unassembled WGS sequence"/>
</dbReference>
<keyword evidence="2" id="KW-0808">Transferase</keyword>
<protein>
    <submittedName>
        <fullName evidence="2">Ribose-phosphate pyrophosphokinase 2</fullName>
    </submittedName>
</protein>
<dbReference type="AlphaFoldDB" id="A0A178BWN5"/>
<accession>A0A178BWN5</accession>
<evidence type="ECO:0000313" key="3">
    <source>
        <dbReference type="Proteomes" id="UP000185904"/>
    </source>
</evidence>
<keyword evidence="2" id="KW-0418">Kinase</keyword>
<comment type="caution">
    <text evidence="2">The sequence shown here is derived from an EMBL/GenBank/DDBJ whole genome shotgun (WGS) entry which is preliminary data.</text>
</comment>
<sequence>MDYSMFFGVDDGDNDDNDGKDTRGLDVLESLSVLSQEAQIQIGAFFAKHPVTLEMCHQHVVAVLKKKVVIRSADIQLSDGCYTCHVDNTDEDPEDSMLARRAIST</sequence>
<gene>
    <name evidence="2" type="ORF">AYO20_11403</name>
</gene>
<dbReference type="GeneID" id="34594785"/>
<keyword evidence="3" id="KW-1185">Reference proteome</keyword>
<organism evidence="2 3">
    <name type="scientific">Fonsecaea nubica</name>
    <dbReference type="NCBI Taxonomy" id="856822"/>
    <lineage>
        <taxon>Eukaryota</taxon>
        <taxon>Fungi</taxon>
        <taxon>Dikarya</taxon>
        <taxon>Ascomycota</taxon>
        <taxon>Pezizomycotina</taxon>
        <taxon>Eurotiomycetes</taxon>
        <taxon>Chaetothyriomycetidae</taxon>
        <taxon>Chaetothyriales</taxon>
        <taxon>Herpotrichiellaceae</taxon>
        <taxon>Fonsecaea</taxon>
    </lineage>
</organism>